<evidence type="ECO:0000313" key="3">
    <source>
        <dbReference type="Proteomes" id="UP001634007"/>
    </source>
</evidence>
<feature type="compositionally biased region" description="Low complexity" evidence="1">
    <location>
        <begin position="42"/>
        <end position="61"/>
    </location>
</feature>
<feature type="compositionally biased region" description="Basic and acidic residues" evidence="1">
    <location>
        <begin position="69"/>
        <end position="86"/>
    </location>
</feature>
<evidence type="ECO:0000256" key="1">
    <source>
        <dbReference type="SAM" id="MobiDB-lite"/>
    </source>
</evidence>
<protein>
    <submittedName>
        <fullName evidence="2">Uncharacterized protein</fullName>
    </submittedName>
</protein>
<reference evidence="2 3" key="1">
    <citation type="submission" date="2024-11" db="EMBL/GenBank/DDBJ databases">
        <title>Chromosome-level genome assembly of Eucalyptus globulus Labill. provides insights into its genome evolution.</title>
        <authorList>
            <person name="Li X."/>
        </authorList>
    </citation>
    <scope>NUCLEOTIDE SEQUENCE [LARGE SCALE GENOMIC DNA]</scope>
    <source>
        <strain evidence="2">CL2024</strain>
        <tissue evidence="2">Fresh tender leaves</tissue>
    </source>
</reference>
<feature type="compositionally biased region" description="Basic residues" evidence="1">
    <location>
        <begin position="1"/>
        <end position="11"/>
    </location>
</feature>
<dbReference type="Proteomes" id="UP001634007">
    <property type="component" value="Unassembled WGS sequence"/>
</dbReference>
<accession>A0ABD3ITB1</accession>
<dbReference type="EMBL" id="JBJKBG010000011">
    <property type="protein sequence ID" value="KAL3717191.1"/>
    <property type="molecule type" value="Genomic_DNA"/>
</dbReference>
<feature type="compositionally biased region" description="Low complexity" evidence="1">
    <location>
        <begin position="24"/>
        <end position="35"/>
    </location>
</feature>
<comment type="caution">
    <text evidence="2">The sequence shown here is derived from an EMBL/GenBank/DDBJ whole genome shotgun (WGS) entry which is preliminary data.</text>
</comment>
<organism evidence="2 3">
    <name type="scientific">Eucalyptus globulus</name>
    <name type="common">Tasmanian blue gum</name>
    <dbReference type="NCBI Taxonomy" id="34317"/>
    <lineage>
        <taxon>Eukaryota</taxon>
        <taxon>Viridiplantae</taxon>
        <taxon>Streptophyta</taxon>
        <taxon>Embryophyta</taxon>
        <taxon>Tracheophyta</taxon>
        <taxon>Spermatophyta</taxon>
        <taxon>Magnoliopsida</taxon>
        <taxon>eudicotyledons</taxon>
        <taxon>Gunneridae</taxon>
        <taxon>Pentapetalae</taxon>
        <taxon>rosids</taxon>
        <taxon>malvids</taxon>
        <taxon>Myrtales</taxon>
        <taxon>Myrtaceae</taxon>
        <taxon>Myrtoideae</taxon>
        <taxon>Eucalypteae</taxon>
        <taxon>Eucalyptus</taxon>
    </lineage>
</organism>
<name>A0ABD3ITB1_EUCGL</name>
<dbReference type="AlphaFoldDB" id="A0ABD3ITB1"/>
<proteinExistence type="predicted"/>
<gene>
    <name evidence="2" type="ORF">ACJRO7_008729</name>
</gene>
<keyword evidence="3" id="KW-1185">Reference proteome</keyword>
<evidence type="ECO:0000313" key="2">
    <source>
        <dbReference type="EMBL" id="KAL3717191.1"/>
    </source>
</evidence>
<sequence length="86" mass="8618">MSHRAGRHQRKPSQSVFFNFGNFPDLAAGDNNAGAPAPPATPRTALPVAAQPPLLASAPAPAAVPKPAAPKEDAAGDGAKAKDLAD</sequence>
<feature type="region of interest" description="Disordered" evidence="1">
    <location>
        <begin position="1"/>
        <end position="86"/>
    </location>
</feature>